<evidence type="ECO:0000256" key="3">
    <source>
        <dbReference type="ARBA" id="ARBA00023211"/>
    </source>
</evidence>
<keyword evidence="3" id="KW-0464">Manganese</keyword>
<evidence type="ECO:0000256" key="2">
    <source>
        <dbReference type="ARBA" id="ARBA00022801"/>
    </source>
</evidence>
<evidence type="ECO:0000256" key="1">
    <source>
        <dbReference type="ARBA" id="ARBA00022723"/>
    </source>
</evidence>
<protein>
    <submittedName>
        <fullName evidence="5">Arginase family protein</fullName>
        <ecNumber evidence="5">3.5.3.-</ecNumber>
    </submittedName>
</protein>
<comment type="similarity">
    <text evidence="4">Belongs to the arginase family.</text>
</comment>
<dbReference type="Proteomes" id="UP001589693">
    <property type="component" value="Unassembled WGS sequence"/>
</dbReference>
<dbReference type="EC" id="3.5.3.-" evidence="5"/>
<proteinExistence type="inferred from homology"/>
<dbReference type="InterPro" id="IPR006035">
    <property type="entry name" value="Ureohydrolase"/>
</dbReference>
<dbReference type="PROSITE" id="PS51409">
    <property type="entry name" value="ARGINASE_2"/>
    <property type="match status" value="1"/>
</dbReference>
<evidence type="ECO:0000313" key="5">
    <source>
        <dbReference type="EMBL" id="MFB9908041.1"/>
    </source>
</evidence>
<dbReference type="PANTHER" id="PTHR43782">
    <property type="entry name" value="ARGINASE"/>
    <property type="match status" value="1"/>
</dbReference>
<evidence type="ECO:0000313" key="6">
    <source>
        <dbReference type="Proteomes" id="UP001589693"/>
    </source>
</evidence>
<dbReference type="CDD" id="cd09999">
    <property type="entry name" value="Arginase-like_1"/>
    <property type="match status" value="1"/>
</dbReference>
<comment type="caution">
    <text evidence="5">The sequence shown here is derived from an EMBL/GenBank/DDBJ whole genome shotgun (WGS) entry which is preliminary data.</text>
</comment>
<name>A0ABV6A7Z4_9PSEU</name>
<dbReference type="Pfam" id="PF00491">
    <property type="entry name" value="Arginase"/>
    <property type="match status" value="1"/>
</dbReference>
<dbReference type="SUPFAM" id="SSF52768">
    <property type="entry name" value="Arginase/deacetylase"/>
    <property type="match status" value="1"/>
</dbReference>
<gene>
    <name evidence="5" type="ORF">ACFFQA_29260</name>
</gene>
<evidence type="ECO:0000256" key="4">
    <source>
        <dbReference type="PROSITE-ProRule" id="PRU00742"/>
    </source>
</evidence>
<dbReference type="GO" id="GO:0016787">
    <property type="term" value="F:hydrolase activity"/>
    <property type="evidence" value="ECO:0007669"/>
    <property type="project" value="UniProtKB-KW"/>
</dbReference>
<dbReference type="InterPro" id="IPR023696">
    <property type="entry name" value="Ureohydrolase_dom_sf"/>
</dbReference>
<dbReference type="EMBL" id="JBHLZU010000026">
    <property type="protein sequence ID" value="MFB9908041.1"/>
    <property type="molecule type" value="Genomic_DNA"/>
</dbReference>
<keyword evidence="6" id="KW-1185">Reference proteome</keyword>
<sequence length="272" mass="28624">MCRLGDVQIHAVPQFQGALVERRSGLPPGCRALAGLASRVLDVDVREVPVRTDTSPTVGGIANHAVLLDHQEAQRAVLSDVDGPVLTIGGDCAVDLVPVQLLGSETSVLWFDAHADLNTPESSPSGAFHGMVLRSALGERRAVLAGARSIDDGERPLLGAGTDGRPVTLVECADLEADEDIIGITLDLLGNREVYLHIDLDVLSPEEFGGMTYPEPGGIGVALLAEHVRRLSPGWTVVGAAVTECVTTDDAELATLVPLLEAIGEVLETEKR</sequence>
<dbReference type="PANTHER" id="PTHR43782:SF3">
    <property type="entry name" value="ARGINASE"/>
    <property type="match status" value="1"/>
</dbReference>
<keyword evidence="2 5" id="KW-0378">Hydrolase</keyword>
<dbReference type="Gene3D" id="3.40.800.10">
    <property type="entry name" value="Ureohydrolase domain"/>
    <property type="match status" value="1"/>
</dbReference>
<keyword evidence="1" id="KW-0479">Metal-binding</keyword>
<dbReference type="RefSeq" id="WP_377859252.1">
    <property type="nucleotide sequence ID" value="NZ_JBHLZU010000026.1"/>
</dbReference>
<organism evidence="5 6">
    <name type="scientific">Allokutzneria oryzae</name>
    <dbReference type="NCBI Taxonomy" id="1378989"/>
    <lineage>
        <taxon>Bacteria</taxon>
        <taxon>Bacillati</taxon>
        <taxon>Actinomycetota</taxon>
        <taxon>Actinomycetes</taxon>
        <taxon>Pseudonocardiales</taxon>
        <taxon>Pseudonocardiaceae</taxon>
        <taxon>Allokutzneria</taxon>
    </lineage>
</organism>
<reference evidence="5 6" key="1">
    <citation type="submission" date="2024-09" db="EMBL/GenBank/DDBJ databases">
        <authorList>
            <person name="Sun Q."/>
            <person name="Mori K."/>
        </authorList>
    </citation>
    <scope>NUCLEOTIDE SEQUENCE [LARGE SCALE GENOMIC DNA]</scope>
    <source>
        <strain evidence="5 6">TBRC 7907</strain>
    </source>
</reference>
<accession>A0ABV6A7Z4</accession>